<dbReference type="InterPro" id="IPR010982">
    <property type="entry name" value="Lambda_DNA-bd_dom_sf"/>
</dbReference>
<dbReference type="SUPFAM" id="SSF53822">
    <property type="entry name" value="Periplasmic binding protein-like I"/>
    <property type="match status" value="1"/>
</dbReference>
<name>A0A7X5F4K1_9HYPH</name>
<dbReference type="RefSeq" id="WP_161709269.1">
    <property type="nucleotide sequence ID" value="NZ_JAABLQ010000002.1"/>
</dbReference>
<dbReference type="Proteomes" id="UP000586722">
    <property type="component" value="Unassembled WGS sequence"/>
</dbReference>
<reference evidence="8" key="1">
    <citation type="submission" date="2020-01" db="EMBL/GenBank/DDBJ databases">
        <authorList>
            <person name="Fang Y."/>
            <person name="Sun R."/>
            <person name="Nie L."/>
            <person name="He J."/>
            <person name="Hao L."/>
            <person name="Wang L."/>
            <person name="Su S."/>
            <person name="Lv E."/>
            <person name="Zhang Z."/>
            <person name="Xie R."/>
            <person name="Liu H."/>
        </authorList>
    </citation>
    <scope>NUCLEOTIDE SEQUENCE [LARGE SCALE GENOMIC DNA]</scope>
    <source>
        <strain evidence="8">XCT-53</strain>
    </source>
</reference>
<keyword evidence="2" id="KW-0805">Transcription regulation</keyword>
<accession>A0A7X5F4K1</accession>
<dbReference type="PANTHER" id="PTHR30146">
    <property type="entry name" value="LACI-RELATED TRANSCRIPTIONAL REPRESSOR"/>
    <property type="match status" value="1"/>
</dbReference>
<evidence type="ECO:0000259" key="6">
    <source>
        <dbReference type="PROSITE" id="PS50932"/>
    </source>
</evidence>
<evidence type="ECO:0000313" key="7">
    <source>
        <dbReference type="EMBL" id="NBN79670.1"/>
    </source>
</evidence>
<dbReference type="PROSITE" id="PS50932">
    <property type="entry name" value="HTH_LACI_2"/>
    <property type="match status" value="1"/>
</dbReference>
<keyword evidence="1" id="KW-0678">Repressor</keyword>
<gene>
    <name evidence="7" type="ORF">GWI72_15440</name>
</gene>
<dbReference type="CDD" id="cd01392">
    <property type="entry name" value="HTH_LacI"/>
    <property type="match status" value="1"/>
</dbReference>
<dbReference type="GO" id="GO:0000976">
    <property type="term" value="F:transcription cis-regulatory region binding"/>
    <property type="evidence" value="ECO:0007669"/>
    <property type="project" value="TreeGrafter"/>
</dbReference>
<evidence type="ECO:0000256" key="2">
    <source>
        <dbReference type="ARBA" id="ARBA00023015"/>
    </source>
</evidence>
<dbReference type="SMART" id="SM00354">
    <property type="entry name" value="HTH_LACI"/>
    <property type="match status" value="1"/>
</dbReference>
<evidence type="ECO:0000313" key="8">
    <source>
        <dbReference type="Proteomes" id="UP000586722"/>
    </source>
</evidence>
<dbReference type="InterPro" id="IPR001761">
    <property type="entry name" value="Peripla_BP/Lac1_sug-bd_dom"/>
</dbReference>
<dbReference type="GO" id="GO:0003700">
    <property type="term" value="F:DNA-binding transcription factor activity"/>
    <property type="evidence" value="ECO:0007669"/>
    <property type="project" value="TreeGrafter"/>
</dbReference>
<dbReference type="EMBL" id="JAABLQ010000002">
    <property type="protein sequence ID" value="NBN79670.1"/>
    <property type="molecule type" value="Genomic_DNA"/>
</dbReference>
<dbReference type="SUPFAM" id="SSF47413">
    <property type="entry name" value="lambda repressor-like DNA-binding domains"/>
    <property type="match status" value="1"/>
</dbReference>
<dbReference type="InterPro" id="IPR000843">
    <property type="entry name" value="HTH_LacI"/>
</dbReference>
<evidence type="ECO:0000256" key="4">
    <source>
        <dbReference type="ARBA" id="ARBA00023163"/>
    </source>
</evidence>
<comment type="caution">
    <text evidence="7">The sequence shown here is derived from an EMBL/GenBank/DDBJ whole genome shotgun (WGS) entry which is preliminary data.</text>
</comment>
<dbReference type="PANTHER" id="PTHR30146:SF148">
    <property type="entry name" value="HTH-TYPE TRANSCRIPTIONAL REPRESSOR PURR-RELATED"/>
    <property type="match status" value="1"/>
</dbReference>
<keyword evidence="8" id="KW-1185">Reference proteome</keyword>
<organism evidence="7 8">
    <name type="scientific">Pannonibacter tanglangensis</name>
    <dbReference type="NCBI Taxonomy" id="2750084"/>
    <lineage>
        <taxon>Bacteria</taxon>
        <taxon>Pseudomonadati</taxon>
        <taxon>Pseudomonadota</taxon>
        <taxon>Alphaproteobacteria</taxon>
        <taxon>Hyphomicrobiales</taxon>
        <taxon>Stappiaceae</taxon>
        <taxon>Pannonibacter</taxon>
    </lineage>
</organism>
<evidence type="ECO:0000256" key="5">
    <source>
        <dbReference type="SAM" id="MobiDB-lite"/>
    </source>
</evidence>
<feature type="domain" description="HTH lacI-type" evidence="6">
    <location>
        <begin position="21"/>
        <end position="75"/>
    </location>
</feature>
<evidence type="ECO:0000256" key="1">
    <source>
        <dbReference type="ARBA" id="ARBA00022491"/>
    </source>
</evidence>
<keyword evidence="4" id="KW-0804">Transcription</keyword>
<dbReference type="CDD" id="cd06289">
    <property type="entry name" value="PBP1_MalI-like"/>
    <property type="match status" value="1"/>
</dbReference>
<dbReference type="Gene3D" id="1.10.260.40">
    <property type="entry name" value="lambda repressor-like DNA-binding domains"/>
    <property type="match status" value="1"/>
</dbReference>
<dbReference type="Pfam" id="PF00532">
    <property type="entry name" value="Peripla_BP_1"/>
    <property type="match status" value="1"/>
</dbReference>
<feature type="region of interest" description="Disordered" evidence="5">
    <location>
        <begin position="342"/>
        <end position="362"/>
    </location>
</feature>
<sequence length="362" mass="39233">MSDNPGSGSGAHPDEPRGRRLTLGDIAERLGISTATVSLALRDSPLVAKTTRDKVKDMARQVGYIYNRSAASLRTSRTQIVGVAVHDIMNPYFAEIFSTLEDELERQGQMVFICNHRDNVERQRVFIDTLLQHRADGLILCASVGTRAEEINRLTDQGIPVTLICRDLDGARAPTVRGDDEKGAFLVTQHLIRQGHRRIAMAGGRRETSTGRDRNAGWRRALETAGIDPASQLDIPELMSQTDGQSVVPRLLAAPERPSAVMCFNDMVALGMMPALRWAGVEPGPGMAVTGYDDVDGAAARTPSLTTVASHPDRIGSMAASLMLRQVGGEDVPATRHLIEPDVKIRDSSPPPGVRHGRRLGA</sequence>
<keyword evidence="3" id="KW-0238">DNA-binding</keyword>
<proteinExistence type="predicted"/>
<protein>
    <submittedName>
        <fullName evidence="7">Substrate-binding domain-containing protein</fullName>
    </submittedName>
</protein>
<dbReference type="Pfam" id="PF00356">
    <property type="entry name" value="LacI"/>
    <property type="match status" value="1"/>
</dbReference>
<dbReference type="AlphaFoldDB" id="A0A7X5F4K1"/>
<evidence type="ECO:0000256" key="3">
    <source>
        <dbReference type="ARBA" id="ARBA00023125"/>
    </source>
</evidence>
<dbReference type="InterPro" id="IPR028082">
    <property type="entry name" value="Peripla_BP_I"/>
</dbReference>
<dbReference type="Gene3D" id="3.40.50.2300">
    <property type="match status" value="2"/>
</dbReference>